<dbReference type="AlphaFoldDB" id="A0A259TU33"/>
<dbReference type="PROSITE" id="PS00875">
    <property type="entry name" value="T2SP_D"/>
    <property type="match status" value="1"/>
</dbReference>
<evidence type="ECO:0000256" key="5">
    <source>
        <dbReference type="RuleBase" id="RU004003"/>
    </source>
</evidence>
<dbReference type="Proteomes" id="UP000216446">
    <property type="component" value="Unassembled WGS sequence"/>
</dbReference>
<dbReference type="PANTHER" id="PTHR30332:SF17">
    <property type="entry name" value="TYPE IV PILIATION SYSTEM PROTEIN DR_0774-RELATED"/>
    <property type="match status" value="1"/>
</dbReference>
<dbReference type="InterPro" id="IPR004846">
    <property type="entry name" value="T2SS/T3SS_dom"/>
</dbReference>
<accession>A0A259TU33</accession>
<feature type="domain" description="Secretin/TonB short N-terminal" evidence="8">
    <location>
        <begin position="220"/>
        <end position="268"/>
    </location>
</feature>
<dbReference type="InterPro" id="IPR011662">
    <property type="entry name" value="Secretin/TonB_short_N"/>
</dbReference>
<feature type="domain" description="Secretin/TonB short N-terminal" evidence="8">
    <location>
        <begin position="308"/>
        <end position="356"/>
    </location>
</feature>
<evidence type="ECO:0000259" key="8">
    <source>
        <dbReference type="SMART" id="SM00965"/>
    </source>
</evidence>
<dbReference type="Pfam" id="PF00263">
    <property type="entry name" value="Secretin"/>
    <property type="match status" value="1"/>
</dbReference>
<proteinExistence type="inferred from homology"/>
<dbReference type="GO" id="GO:0015627">
    <property type="term" value="C:type II protein secretion system complex"/>
    <property type="evidence" value="ECO:0007669"/>
    <property type="project" value="TreeGrafter"/>
</dbReference>
<keyword evidence="2 6" id="KW-0813">Transport</keyword>
<feature type="domain" description="Secretin/TonB short N-terminal" evidence="8">
    <location>
        <begin position="407"/>
        <end position="455"/>
    </location>
</feature>
<evidence type="ECO:0000256" key="6">
    <source>
        <dbReference type="RuleBase" id="RU004004"/>
    </source>
</evidence>
<keyword evidence="3" id="KW-0472">Membrane</keyword>
<gene>
    <name evidence="9" type="ORF">BSZ36_17665</name>
</gene>
<dbReference type="EMBL" id="MQWB01000011">
    <property type="protein sequence ID" value="OZC01275.1"/>
    <property type="molecule type" value="Genomic_DNA"/>
</dbReference>
<evidence type="ECO:0000256" key="4">
    <source>
        <dbReference type="ARBA" id="ARBA00023237"/>
    </source>
</evidence>
<sequence length="812" mass="85884">MTPISLAARHRLQPSPDEQRALTATFLAYAEAWAWIAEQGRASGVSSLAGLHTLGYRVARDRFGLGANLAVRAVGRAAHEIRAAAPDAPPLPSLDLDVRTFRFLPDADAVSLASVHGRLRAIPIGPSVPTHQPLVSAATLRAEPDGHYDLYVRTPVLQGTGQLVRTLLVGLLFLLLALPASAQIDRSALPPALLAPLDEVNVRDADLRDVLRAIGAQQGINLVVDDRIERRVTVQLVGLPVIDALASLADQYGLVLDQSGPLLRIRPALGPGEGRALDVRSADGLLSLDLDDADLGAAMRAVARATGLNVLVPPELSGTVSGRLQDAPAESGLRALLATNGYELRIRDDIYLVARATPGGPDPADPYGPPAPGVALWVQVQNGLVSVDAQSAPVARVLDEIAAQAGLSVVAYGTLDGTLTARWSRIPLAQAVGYALRGTSLGYRLDGPVLVVGDRTRGGINGVELIRLRHVRSTDAIGRLPESLRQRAVMQDQREQNGILVTGSADAVDEVRQVLSAIDIPVPQVLIEALVVDFSTSDLSQLGLSFGVDGDPTRSGERTGAFGSPPLGGGFDVTLGADAARDVVDLLGLGSIGRLPADFYIQLQALVQEGKATVRSRPQIATLSGHTASITVGTSQYYLLKSIVPTTGTGLGVETERFEKVDANVSLVITPWVGASGDVTAEIKPEFSSPVGAFEAGVPPTINSRTVDTTVRLRDGETIIIGGLIQESQAATYNKVPLLGSIPLLGRLFRNRRETAQRSELVIFITPHVFYGDETDGERTDRLNQRLGLPPLPAAPRYLAPALAPPPQEDRP</sequence>
<feature type="region of interest" description="Disordered" evidence="7">
    <location>
        <begin position="790"/>
        <end position="812"/>
    </location>
</feature>
<dbReference type="InterPro" id="IPR001775">
    <property type="entry name" value="GspD/PilQ"/>
</dbReference>
<evidence type="ECO:0000256" key="7">
    <source>
        <dbReference type="SAM" id="MobiDB-lite"/>
    </source>
</evidence>
<dbReference type="OrthoDB" id="9816579at2"/>
<evidence type="ECO:0000256" key="3">
    <source>
        <dbReference type="ARBA" id="ARBA00023136"/>
    </source>
</evidence>
<protein>
    <recommendedName>
        <fullName evidence="8">Secretin/TonB short N-terminal domain-containing protein</fullName>
    </recommendedName>
</protein>
<evidence type="ECO:0000256" key="2">
    <source>
        <dbReference type="ARBA" id="ARBA00022448"/>
    </source>
</evidence>
<keyword evidence="4" id="KW-0998">Cell outer membrane</keyword>
<dbReference type="RefSeq" id="WP_094551718.1">
    <property type="nucleotide sequence ID" value="NZ_MQWB01000011.1"/>
</dbReference>
<evidence type="ECO:0000313" key="9">
    <source>
        <dbReference type="EMBL" id="OZC01275.1"/>
    </source>
</evidence>
<comment type="similarity">
    <text evidence="5">Belongs to the bacterial secretin family.</text>
</comment>
<dbReference type="PRINTS" id="PR00811">
    <property type="entry name" value="BCTERIALGSPD"/>
</dbReference>
<name>A0A259TU33_9BACT</name>
<comment type="caution">
    <text evidence="9">The sequence shown here is derived from an EMBL/GenBank/DDBJ whole genome shotgun (WGS) entry which is preliminary data.</text>
</comment>
<dbReference type="GO" id="GO:0009306">
    <property type="term" value="P:protein secretion"/>
    <property type="evidence" value="ECO:0007669"/>
    <property type="project" value="InterPro"/>
</dbReference>
<dbReference type="InParanoid" id="A0A259TU33"/>
<dbReference type="Gene3D" id="3.30.1370.130">
    <property type="match status" value="3"/>
</dbReference>
<comment type="subcellular location">
    <subcellularLocation>
        <location evidence="6">Cell outer membrane</location>
    </subcellularLocation>
    <subcellularLocation>
        <location evidence="1">Membrane</location>
    </subcellularLocation>
</comment>
<dbReference type="InterPro" id="IPR005644">
    <property type="entry name" value="NolW-like"/>
</dbReference>
<dbReference type="SMART" id="SM00965">
    <property type="entry name" value="STN"/>
    <property type="match status" value="3"/>
</dbReference>
<dbReference type="GO" id="GO:0009279">
    <property type="term" value="C:cell outer membrane"/>
    <property type="evidence" value="ECO:0007669"/>
    <property type="project" value="UniProtKB-SubCell"/>
</dbReference>
<dbReference type="InterPro" id="IPR004845">
    <property type="entry name" value="T2SS_GspD_CS"/>
</dbReference>
<dbReference type="PANTHER" id="PTHR30332">
    <property type="entry name" value="PROBABLE GENERAL SECRETION PATHWAY PROTEIN D"/>
    <property type="match status" value="1"/>
</dbReference>
<reference evidence="9 10" key="1">
    <citation type="submission" date="2016-11" db="EMBL/GenBank/DDBJ databases">
        <title>Study of marine rhodopsin-containing bacteria.</title>
        <authorList>
            <person name="Yoshizawa S."/>
            <person name="Kumagai Y."/>
            <person name="Kogure K."/>
        </authorList>
    </citation>
    <scope>NUCLEOTIDE SEQUENCE [LARGE SCALE GENOMIC DNA]</scope>
    <source>
        <strain evidence="9 10">SG-29</strain>
    </source>
</reference>
<organism evidence="9 10">
    <name type="scientific">Rubricoccus marinus</name>
    <dbReference type="NCBI Taxonomy" id="716817"/>
    <lineage>
        <taxon>Bacteria</taxon>
        <taxon>Pseudomonadati</taxon>
        <taxon>Rhodothermota</taxon>
        <taxon>Rhodothermia</taxon>
        <taxon>Rhodothermales</taxon>
        <taxon>Rubricoccaceae</taxon>
        <taxon>Rubricoccus</taxon>
    </lineage>
</organism>
<evidence type="ECO:0000313" key="10">
    <source>
        <dbReference type="Proteomes" id="UP000216446"/>
    </source>
</evidence>
<dbReference type="InterPro" id="IPR050810">
    <property type="entry name" value="Bact_Secretion_Sys_Channel"/>
</dbReference>
<keyword evidence="10" id="KW-1185">Reference proteome</keyword>
<dbReference type="Pfam" id="PF03958">
    <property type="entry name" value="Secretin_N"/>
    <property type="match status" value="1"/>
</dbReference>
<evidence type="ECO:0000256" key="1">
    <source>
        <dbReference type="ARBA" id="ARBA00004370"/>
    </source>
</evidence>
<feature type="compositionally biased region" description="Pro residues" evidence="7">
    <location>
        <begin position="803"/>
        <end position="812"/>
    </location>
</feature>